<protein>
    <submittedName>
        <fullName evidence="10">Auxin transporter 2</fullName>
    </submittedName>
</protein>
<dbReference type="STRING" id="3076.A0A2P6TIZ3"/>
<evidence type="ECO:0000256" key="4">
    <source>
        <dbReference type="ARBA" id="ARBA00022970"/>
    </source>
</evidence>
<dbReference type="EMBL" id="LHPG02000014">
    <property type="protein sequence ID" value="PRW39189.1"/>
    <property type="molecule type" value="Genomic_DNA"/>
</dbReference>
<feature type="transmembrane region" description="Helical" evidence="8">
    <location>
        <begin position="320"/>
        <end position="337"/>
    </location>
</feature>
<feature type="region of interest" description="Disordered" evidence="7">
    <location>
        <begin position="1"/>
        <end position="25"/>
    </location>
</feature>
<comment type="subcellular location">
    <subcellularLocation>
        <location evidence="1">Membrane</location>
    </subcellularLocation>
</comment>
<keyword evidence="5 8" id="KW-1133">Transmembrane helix</keyword>
<evidence type="ECO:0000256" key="3">
    <source>
        <dbReference type="ARBA" id="ARBA00022692"/>
    </source>
</evidence>
<evidence type="ECO:0000313" key="11">
    <source>
        <dbReference type="Proteomes" id="UP000239899"/>
    </source>
</evidence>
<comment type="caution">
    <text evidence="10">The sequence shown here is derived from an EMBL/GenBank/DDBJ whole genome shotgun (WGS) entry which is preliminary data.</text>
</comment>
<feature type="transmembrane region" description="Helical" evidence="8">
    <location>
        <begin position="478"/>
        <end position="500"/>
    </location>
</feature>
<name>A0A2P6TIZ3_CHLSO</name>
<evidence type="ECO:0000259" key="9">
    <source>
        <dbReference type="Pfam" id="PF01490"/>
    </source>
</evidence>
<reference evidence="10 11" key="1">
    <citation type="journal article" date="2018" name="Plant J.">
        <title>Genome sequences of Chlorella sorokiniana UTEX 1602 and Micractinium conductrix SAG 241.80: implications to maltose excretion by a green alga.</title>
        <authorList>
            <person name="Arriola M.B."/>
            <person name="Velmurugan N."/>
            <person name="Zhang Y."/>
            <person name="Plunkett M.H."/>
            <person name="Hondzo H."/>
            <person name="Barney B.M."/>
        </authorList>
    </citation>
    <scope>NUCLEOTIDE SEQUENCE [LARGE SCALE GENOMIC DNA]</scope>
    <source>
        <strain evidence="11">UTEX 1602</strain>
    </source>
</reference>
<accession>A0A2P6TIZ3</accession>
<keyword evidence="3 8" id="KW-0812">Transmembrane</keyword>
<dbReference type="PANTHER" id="PTHR48017">
    <property type="entry name" value="OS05G0424000 PROTEIN-RELATED"/>
    <property type="match status" value="1"/>
</dbReference>
<evidence type="ECO:0000313" key="10">
    <source>
        <dbReference type="EMBL" id="PRW39189.1"/>
    </source>
</evidence>
<sequence>MSSKSLGELVKAPSGSAPSGDLELDEGLDFRQPRGDVCTDLSLKELSATDIHGVARGTYAQEKIPSPKSTGWLRFLIWEGGTGWDAFFTCASAQVGQVILSLPHSLAQTGMVAGILLMLLFASLAMWTVYLMVVLYLDSKSRKIKEGTWYNDEKKRSIANQYHEVMASATNKYLGGFSRVVVIIALGGLAVAQIIASSSNFHRMIPELNKRDWALVFGGVAMCMSLIPNFRNFRLFSFIALVATTFTSWYMVAMGIKGSGDEGLKSQAWTNQTPAAGWEGFFAGASNIIFTFGGHAMLLEVMDSMFKPFRFHKVFYSSYLYVYTLVLPNSMFIYWGWPEQAAQYGNVYAYMPASVARDISIVLMVAHQVIVFGLFAFPIYFMAEKWAGVHTGAYWKRLLCRLPIGALLWLIALAFPFFGVINDVLGAFTTTFETFIIPCLAYNWHYQFSKNAEQHRFESTKPPTNNKFLNRLGGWTPIFVFNWVIIVFTAVFGFGMGGYASIRAFVESINDFGVFAACYNC</sequence>
<dbReference type="GO" id="GO:0016020">
    <property type="term" value="C:membrane"/>
    <property type="evidence" value="ECO:0007669"/>
    <property type="project" value="UniProtKB-SubCell"/>
</dbReference>
<dbReference type="AlphaFoldDB" id="A0A2P6TIZ3"/>
<gene>
    <name evidence="10" type="ORF">C2E21_7061</name>
</gene>
<keyword evidence="2" id="KW-0813">Transport</keyword>
<dbReference type="Pfam" id="PF01490">
    <property type="entry name" value="Aa_trans"/>
    <property type="match status" value="1"/>
</dbReference>
<feature type="transmembrane region" description="Helical" evidence="8">
    <location>
        <begin position="235"/>
        <end position="256"/>
    </location>
</feature>
<evidence type="ECO:0000256" key="2">
    <source>
        <dbReference type="ARBA" id="ARBA00022448"/>
    </source>
</evidence>
<keyword evidence="11" id="KW-1185">Reference proteome</keyword>
<dbReference type="Proteomes" id="UP000239899">
    <property type="component" value="Unassembled WGS sequence"/>
</dbReference>
<proteinExistence type="predicted"/>
<evidence type="ECO:0000256" key="6">
    <source>
        <dbReference type="ARBA" id="ARBA00023136"/>
    </source>
</evidence>
<organism evidence="10 11">
    <name type="scientific">Chlorella sorokiniana</name>
    <name type="common">Freshwater green alga</name>
    <dbReference type="NCBI Taxonomy" id="3076"/>
    <lineage>
        <taxon>Eukaryota</taxon>
        <taxon>Viridiplantae</taxon>
        <taxon>Chlorophyta</taxon>
        <taxon>core chlorophytes</taxon>
        <taxon>Trebouxiophyceae</taxon>
        <taxon>Chlorellales</taxon>
        <taxon>Chlorellaceae</taxon>
        <taxon>Chlorella clade</taxon>
        <taxon>Chlorella</taxon>
    </lineage>
</organism>
<evidence type="ECO:0000256" key="7">
    <source>
        <dbReference type="SAM" id="MobiDB-lite"/>
    </source>
</evidence>
<feature type="transmembrane region" description="Helical" evidence="8">
    <location>
        <begin position="402"/>
        <end position="421"/>
    </location>
</feature>
<feature type="transmembrane region" description="Helical" evidence="8">
    <location>
        <begin position="180"/>
        <end position="201"/>
    </location>
</feature>
<keyword evidence="6 8" id="KW-0472">Membrane</keyword>
<dbReference type="InterPro" id="IPR013057">
    <property type="entry name" value="AA_transpt_TM"/>
</dbReference>
<evidence type="ECO:0000256" key="5">
    <source>
        <dbReference type="ARBA" id="ARBA00022989"/>
    </source>
</evidence>
<dbReference type="OrthoDB" id="40134at2759"/>
<feature type="transmembrane region" description="Helical" evidence="8">
    <location>
        <begin position="213"/>
        <end position="230"/>
    </location>
</feature>
<feature type="transmembrane region" description="Helical" evidence="8">
    <location>
        <begin position="359"/>
        <end position="381"/>
    </location>
</feature>
<feature type="transmembrane region" description="Helical" evidence="8">
    <location>
        <begin position="276"/>
        <end position="299"/>
    </location>
</feature>
<keyword evidence="4" id="KW-0029">Amino-acid transport</keyword>
<dbReference type="GO" id="GO:0006865">
    <property type="term" value="P:amino acid transport"/>
    <property type="evidence" value="ECO:0007669"/>
    <property type="project" value="UniProtKB-KW"/>
</dbReference>
<evidence type="ECO:0000256" key="1">
    <source>
        <dbReference type="ARBA" id="ARBA00004370"/>
    </source>
</evidence>
<feature type="domain" description="Amino acid transporter transmembrane" evidence="9">
    <location>
        <begin position="81"/>
        <end position="454"/>
    </location>
</feature>
<evidence type="ECO:0000256" key="8">
    <source>
        <dbReference type="SAM" id="Phobius"/>
    </source>
</evidence>
<feature type="transmembrane region" description="Helical" evidence="8">
    <location>
        <begin position="111"/>
        <end position="137"/>
    </location>
</feature>